<dbReference type="Proteomes" id="UP000219285">
    <property type="component" value="Chromosome"/>
</dbReference>
<dbReference type="InterPro" id="IPR006626">
    <property type="entry name" value="PbH1"/>
</dbReference>
<evidence type="ECO:0000313" key="3">
    <source>
        <dbReference type="Proteomes" id="UP000219285"/>
    </source>
</evidence>
<evidence type="ECO:0008006" key="4">
    <source>
        <dbReference type="Google" id="ProtNLM"/>
    </source>
</evidence>
<dbReference type="SMART" id="SM00710">
    <property type="entry name" value="PbH1"/>
    <property type="match status" value="7"/>
</dbReference>
<feature type="region of interest" description="Disordered" evidence="1">
    <location>
        <begin position="744"/>
        <end position="767"/>
    </location>
</feature>
<feature type="compositionally biased region" description="Basic and acidic residues" evidence="1">
    <location>
        <begin position="307"/>
        <end position="316"/>
    </location>
</feature>
<dbReference type="PANTHER" id="PTHR41339:SF1">
    <property type="entry name" value="SECRETED PROTEIN"/>
    <property type="match status" value="1"/>
</dbReference>
<gene>
    <name evidence="2" type="ORF">CA267_005630</name>
</gene>
<sequence length="917" mass="95517">MELMHLFRASAIATALVLAGCGGDVNISEGDIDNSVENNYGNGGTPTNPETPEETLPGTADSSLTNAVSAAFGSDIEVRILSGRLTADDADDSGTITLTNDRVWALDGAVFFGNDNADSVNIVVEEGTIIFGSSGNDYMVVSRGSTIEAQGTAENPIIFTSYPDVVGEEVMPGQWGGLILLGNAPSNQCPAEGDCALQIEGAEEGAVFGGTDDADSSGSLRYVVMKYSGFEISPDNELQGLTMGGVGSGTTVDYLQVHASSDDGVEFFGGSPNLKHMVLTSNQDDSVDWDNGFTGKMQYVFVQHAPDDSDANRGIEADNDGSAPDNSPQSNPMIANMTIIGNNFDGDDDSEGVYLREGTGAQIYNMVVSGPSGMGECLEVENVTESQANLQDGTITIQNSVMACANGENFVSDEGAVDLEDWFLNTMENNQISESVMLNSDGTPTAGSPLLGAGTDASQVDGFFEANDFIGALDGTNDWRQGWAFGYGGGEVRPAPATVEGCPAGTTEIDSADGVTTTCELSGRYTTDLTLTENNLYAISGAVFIGGDNADSATLTIPAGVTLYGASGNDYMVISRGSEIDANGSASKPITFSSEADIASDAGVPGQWGGLILLGNAPSNQCPATGDCALQIEGAEEGAVFGGTDEADSSGRLRYVRILYSGFEISPDNELQGLTMGGVGSGTDISYVQIHASSDDGVEFFGGNVDVKYLVLTDNQDDSIDWDNGYRGRMQYVLVRHAEDNSDANRGIEADNDGSNPANSPQSNPVLSNVTIIGNTFDGDDDSEGVYLREGTGAQLSNFIVTGPSGMGECFEVENVAESQANLSDGTITFTNSVIACENGENFNSEAGAVDLADWFSNTMTGNAVVATRAEVVDGIFTISTLAPKDWSGDTFFDNAGFVGAVSADNNWTSGWTVGLE</sequence>
<dbReference type="KEGG" id="apel:CA267_005630"/>
<dbReference type="OrthoDB" id="237393at2"/>
<reference evidence="2 3" key="2">
    <citation type="submission" date="2020-04" db="EMBL/GenBank/DDBJ databases">
        <title>Complete genome sequence of Alteromonas pelagimontana 5.12T.</title>
        <authorList>
            <person name="Sinha R.K."/>
            <person name="Krishnan K.P."/>
            <person name="Kurian J.P."/>
        </authorList>
    </citation>
    <scope>NUCLEOTIDE SEQUENCE [LARGE SCALE GENOMIC DNA]</scope>
    <source>
        <strain evidence="2 3">5.12</strain>
    </source>
</reference>
<evidence type="ECO:0000313" key="2">
    <source>
        <dbReference type="EMBL" id="QJR80294.1"/>
    </source>
</evidence>
<dbReference type="PANTHER" id="PTHR41339">
    <property type="entry name" value="LIPL48"/>
    <property type="match status" value="1"/>
</dbReference>
<reference evidence="3" key="1">
    <citation type="submission" date="2014-12" db="EMBL/GenBank/DDBJ databases">
        <title>Complete genome sequence of a multi-drug resistant Klebsiella pneumoniae.</title>
        <authorList>
            <person name="Hua X."/>
            <person name="Chen Q."/>
            <person name="Li X."/>
            <person name="Feng Y."/>
            <person name="Ruan Z."/>
            <person name="Yu Y."/>
        </authorList>
    </citation>
    <scope>NUCLEOTIDE SEQUENCE [LARGE SCALE GENOMIC DNA]</scope>
    <source>
        <strain evidence="3">5.12</strain>
    </source>
</reference>
<accession>A0A6M4MAT6</accession>
<name>A0A6M4MAT6_9ALTE</name>
<dbReference type="RefSeq" id="WP_075608396.1">
    <property type="nucleotide sequence ID" value="NZ_CP052766.1"/>
</dbReference>
<evidence type="ECO:0000256" key="1">
    <source>
        <dbReference type="SAM" id="MobiDB-lite"/>
    </source>
</evidence>
<feature type="compositionally biased region" description="Low complexity" evidence="1">
    <location>
        <begin position="37"/>
        <end position="58"/>
    </location>
</feature>
<keyword evidence="3" id="KW-1185">Reference proteome</keyword>
<feature type="region of interest" description="Disordered" evidence="1">
    <location>
        <begin position="36"/>
        <end position="60"/>
    </location>
</feature>
<organism evidence="2 3">
    <name type="scientific">Alteromonas pelagimontana</name>
    <dbReference type="NCBI Taxonomy" id="1858656"/>
    <lineage>
        <taxon>Bacteria</taxon>
        <taxon>Pseudomonadati</taxon>
        <taxon>Pseudomonadota</taxon>
        <taxon>Gammaproteobacteria</taxon>
        <taxon>Alteromonadales</taxon>
        <taxon>Alteromonadaceae</taxon>
        <taxon>Alteromonas/Salinimonas group</taxon>
        <taxon>Alteromonas</taxon>
    </lineage>
</organism>
<feature type="region of interest" description="Disordered" evidence="1">
    <location>
        <begin position="307"/>
        <end position="330"/>
    </location>
</feature>
<dbReference type="EMBL" id="CP052766">
    <property type="protein sequence ID" value="QJR80294.1"/>
    <property type="molecule type" value="Genomic_DNA"/>
</dbReference>
<dbReference type="SUPFAM" id="SSF51126">
    <property type="entry name" value="Pectin lyase-like"/>
    <property type="match status" value="1"/>
</dbReference>
<proteinExistence type="predicted"/>
<feature type="compositionally biased region" description="Polar residues" evidence="1">
    <location>
        <begin position="753"/>
        <end position="767"/>
    </location>
</feature>
<dbReference type="InterPro" id="IPR011050">
    <property type="entry name" value="Pectin_lyase_fold/virulence"/>
</dbReference>
<protein>
    <recommendedName>
        <fullName evidence="4">Lipoprotein</fullName>
    </recommendedName>
</protein>
<dbReference type="AlphaFoldDB" id="A0A6M4MAT6"/>